<dbReference type="PANTHER" id="PTHR10775:SF185">
    <property type="entry name" value="OS08G0208400 PROTEIN"/>
    <property type="match status" value="1"/>
</dbReference>
<proteinExistence type="predicted"/>
<dbReference type="AlphaFoldDB" id="A0AAW2QRT5"/>
<reference evidence="1" key="2">
    <citation type="journal article" date="2024" name="Plant">
        <title>Genomic evolution and insights into agronomic trait innovations of Sesamum species.</title>
        <authorList>
            <person name="Miao H."/>
            <person name="Wang L."/>
            <person name="Qu L."/>
            <person name="Liu H."/>
            <person name="Sun Y."/>
            <person name="Le M."/>
            <person name="Wang Q."/>
            <person name="Wei S."/>
            <person name="Zheng Y."/>
            <person name="Lin W."/>
            <person name="Duan Y."/>
            <person name="Cao H."/>
            <person name="Xiong S."/>
            <person name="Wang X."/>
            <person name="Wei L."/>
            <person name="Li C."/>
            <person name="Ma Q."/>
            <person name="Ju M."/>
            <person name="Zhao R."/>
            <person name="Li G."/>
            <person name="Mu C."/>
            <person name="Tian Q."/>
            <person name="Mei H."/>
            <person name="Zhang T."/>
            <person name="Gao T."/>
            <person name="Zhang H."/>
        </authorList>
    </citation>
    <scope>NUCLEOTIDE SEQUENCE</scope>
    <source>
        <strain evidence="1">G01</strain>
    </source>
</reference>
<gene>
    <name evidence="1" type="ORF">Sangu_0379200</name>
</gene>
<evidence type="ECO:0000313" key="1">
    <source>
        <dbReference type="EMBL" id="KAL0370611.1"/>
    </source>
</evidence>
<dbReference type="Pfam" id="PF02992">
    <property type="entry name" value="Transposase_21"/>
    <property type="match status" value="1"/>
</dbReference>
<reference evidence="1" key="1">
    <citation type="submission" date="2020-06" db="EMBL/GenBank/DDBJ databases">
        <authorList>
            <person name="Li T."/>
            <person name="Hu X."/>
            <person name="Zhang T."/>
            <person name="Song X."/>
            <person name="Zhang H."/>
            <person name="Dai N."/>
            <person name="Sheng W."/>
            <person name="Hou X."/>
            <person name="Wei L."/>
        </authorList>
    </citation>
    <scope>NUCLEOTIDE SEQUENCE</scope>
    <source>
        <strain evidence="1">G01</strain>
        <tissue evidence="1">Leaf</tissue>
    </source>
</reference>
<sequence length="115" mass="13231">MRAALMWTVNDLPAYGMASGWSTAGVMDCPVCMDDTRVFNLHHGRKACYIDCYKQFLPKHHPYQRNKKAFTKSRVEYKIARLRLMGGQIRDRAADISPAFELLLTLLSDYGSYHK</sequence>
<protein>
    <submittedName>
        <fullName evidence="1">Uncharacterized protein</fullName>
    </submittedName>
</protein>
<dbReference type="PANTHER" id="PTHR10775">
    <property type="entry name" value="OS08G0208400 PROTEIN"/>
    <property type="match status" value="1"/>
</dbReference>
<name>A0AAW2QRT5_9LAMI</name>
<comment type="caution">
    <text evidence="1">The sequence shown here is derived from an EMBL/GenBank/DDBJ whole genome shotgun (WGS) entry which is preliminary data.</text>
</comment>
<organism evidence="1">
    <name type="scientific">Sesamum angustifolium</name>
    <dbReference type="NCBI Taxonomy" id="2727405"/>
    <lineage>
        <taxon>Eukaryota</taxon>
        <taxon>Viridiplantae</taxon>
        <taxon>Streptophyta</taxon>
        <taxon>Embryophyta</taxon>
        <taxon>Tracheophyta</taxon>
        <taxon>Spermatophyta</taxon>
        <taxon>Magnoliopsida</taxon>
        <taxon>eudicotyledons</taxon>
        <taxon>Gunneridae</taxon>
        <taxon>Pentapetalae</taxon>
        <taxon>asterids</taxon>
        <taxon>lamiids</taxon>
        <taxon>Lamiales</taxon>
        <taxon>Pedaliaceae</taxon>
        <taxon>Sesamum</taxon>
    </lineage>
</organism>
<accession>A0AAW2QRT5</accession>
<dbReference type="EMBL" id="JACGWK010000002">
    <property type="protein sequence ID" value="KAL0370611.1"/>
    <property type="molecule type" value="Genomic_DNA"/>
</dbReference>
<dbReference type="InterPro" id="IPR004242">
    <property type="entry name" value="Transposase_21"/>
</dbReference>